<organism evidence="2 3">
    <name type="scientific">Frankia nepalensis</name>
    <dbReference type="NCBI Taxonomy" id="1836974"/>
    <lineage>
        <taxon>Bacteria</taxon>
        <taxon>Bacillati</taxon>
        <taxon>Actinomycetota</taxon>
        <taxon>Actinomycetes</taxon>
        <taxon>Frankiales</taxon>
        <taxon>Frankiaceae</taxon>
        <taxon>Frankia</taxon>
    </lineage>
</organism>
<dbReference type="Pfam" id="PF09517">
    <property type="entry name" value="RE_Eco29kI"/>
    <property type="match status" value="1"/>
</dbReference>
<feature type="compositionally biased region" description="Polar residues" evidence="1">
    <location>
        <begin position="150"/>
        <end position="164"/>
    </location>
</feature>
<feature type="compositionally biased region" description="Basic and acidic residues" evidence="1">
    <location>
        <begin position="165"/>
        <end position="184"/>
    </location>
</feature>
<dbReference type="RefSeq" id="WP_203000900.1">
    <property type="nucleotide sequence ID" value="NZ_JADWYU010000111.1"/>
</dbReference>
<dbReference type="GO" id="GO:0004519">
    <property type="term" value="F:endonuclease activity"/>
    <property type="evidence" value="ECO:0007669"/>
    <property type="project" value="UniProtKB-KW"/>
</dbReference>
<sequence>MDDKSWPAPIHWDPLSTESLAAYICWHFESQEVHRFDQNSPARFEGAGLYAIYYLGSSVDLYLPLAGTSIPLYVGSAMSHNSATGLGTRSTAPLHARIKIHHKSISSTADLPITEFGVRRLLLPDVHIRLGENALRVNYTPVWNSVLTGFGSNEQGSSTRQGQRTKWDTVHPGRSRSYGEDKRSREILAEEVRTRIKEQVSPDGI</sequence>
<name>A0A937UPS9_9ACTN</name>
<keyword evidence="2" id="KW-0540">Nuclease</keyword>
<dbReference type="EMBL" id="JAEACQ010000229">
    <property type="protein sequence ID" value="MBL7629447.1"/>
    <property type="molecule type" value="Genomic_DNA"/>
</dbReference>
<dbReference type="Proteomes" id="UP000604475">
    <property type="component" value="Unassembled WGS sequence"/>
</dbReference>
<evidence type="ECO:0000313" key="3">
    <source>
        <dbReference type="Proteomes" id="UP000604475"/>
    </source>
</evidence>
<evidence type="ECO:0000256" key="1">
    <source>
        <dbReference type="SAM" id="MobiDB-lite"/>
    </source>
</evidence>
<keyword evidence="2" id="KW-0378">Hydrolase</keyword>
<keyword evidence="2" id="KW-0255">Endonuclease</keyword>
<gene>
    <name evidence="2" type="ORF">I7412_20205</name>
</gene>
<keyword evidence="3" id="KW-1185">Reference proteome</keyword>
<reference evidence="2" key="1">
    <citation type="submission" date="2020-12" db="EMBL/GenBank/DDBJ databases">
        <title>Genomic characterization of non-nitrogen-fixing Frankia strains.</title>
        <authorList>
            <person name="Carlos-Shanley C."/>
            <person name="Guerra T."/>
            <person name="Hahn D."/>
        </authorList>
    </citation>
    <scope>NUCLEOTIDE SEQUENCE</scope>
    <source>
        <strain evidence="2">CN6</strain>
    </source>
</reference>
<proteinExistence type="predicted"/>
<dbReference type="AlphaFoldDB" id="A0A937UPS9"/>
<evidence type="ECO:0000313" key="2">
    <source>
        <dbReference type="EMBL" id="MBL7629447.1"/>
    </source>
</evidence>
<accession>A0A937UPS9</accession>
<protein>
    <submittedName>
        <fullName evidence="2">Eco29kI family restriction endonuclease</fullName>
    </submittedName>
</protein>
<feature type="region of interest" description="Disordered" evidence="1">
    <location>
        <begin position="150"/>
        <end position="184"/>
    </location>
</feature>
<comment type="caution">
    <text evidence="2">The sequence shown here is derived from an EMBL/GenBank/DDBJ whole genome shotgun (WGS) entry which is preliminary data.</text>
</comment>
<dbReference type="InterPro" id="IPR018575">
    <property type="entry name" value="Restrct_endonuc_II_Eco29kI"/>
</dbReference>